<keyword evidence="2" id="KW-1185">Reference proteome</keyword>
<name>A0ACC0NK26_RHOML</name>
<comment type="caution">
    <text evidence="1">The sequence shown here is derived from an EMBL/GenBank/DDBJ whole genome shotgun (WGS) entry which is preliminary data.</text>
</comment>
<proteinExistence type="predicted"/>
<evidence type="ECO:0000313" key="2">
    <source>
        <dbReference type="Proteomes" id="UP001062846"/>
    </source>
</evidence>
<evidence type="ECO:0000313" key="1">
    <source>
        <dbReference type="EMBL" id="KAI8553616.1"/>
    </source>
</evidence>
<organism evidence="1 2">
    <name type="scientific">Rhododendron molle</name>
    <name type="common">Chinese azalea</name>
    <name type="synonym">Azalea mollis</name>
    <dbReference type="NCBI Taxonomy" id="49168"/>
    <lineage>
        <taxon>Eukaryota</taxon>
        <taxon>Viridiplantae</taxon>
        <taxon>Streptophyta</taxon>
        <taxon>Embryophyta</taxon>
        <taxon>Tracheophyta</taxon>
        <taxon>Spermatophyta</taxon>
        <taxon>Magnoliopsida</taxon>
        <taxon>eudicotyledons</taxon>
        <taxon>Gunneridae</taxon>
        <taxon>Pentapetalae</taxon>
        <taxon>asterids</taxon>
        <taxon>Ericales</taxon>
        <taxon>Ericaceae</taxon>
        <taxon>Ericoideae</taxon>
        <taxon>Rhodoreae</taxon>
        <taxon>Rhododendron</taxon>
    </lineage>
</organism>
<dbReference type="Proteomes" id="UP001062846">
    <property type="component" value="Chromosome 5"/>
</dbReference>
<sequence length="100" mass="11408">MGRLTVGMFEKGLIRSRMSKADAFKVLAGRFKELWNAMEIISRSMECQSEHLKELWNAMEIIPCKNPLSGVFMMWSPEDRSVRILCRGAVHDVGHLKIGV</sequence>
<dbReference type="EMBL" id="CM046392">
    <property type="protein sequence ID" value="KAI8553616.1"/>
    <property type="molecule type" value="Genomic_DNA"/>
</dbReference>
<gene>
    <name evidence="1" type="ORF">RHMOL_Rhmol05G0029700</name>
</gene>
<reference evidence="1" key="1">
    <citation type="submission" date="2022-02" db="EMBL/GenBank/DDBJ databases">
        <title>Plant Genome Project.</title>
        <authorList>
            <person name="Zhang R.-G."/>
        </authorList>
    </citation>
    <scope>NUCLEOTIDE SEQUENCE</scope>
    <source>
        <strain evidence="1">AT1</strain>
    </source>
</reference>
<protein>
    <submittedName>
        <fullName evidence="1">Uncharacterized protein</fullName>
    </submittedName>
</protein>
<accession>A0ACC0NK26</accession>